<keyword evidence="2 5" id="KW-0378">Hydrolase</keyword>
<reference evidence="5 6" key="1">
    <citation type="submission" date="2021-12" db="EMBL/GenBank/DDBJ databases">
        <title>Discovery of the Pendulisporaceae a myxobacterial family with distinct sporulation behavior and unique specialized metabolism.</title>
        <authorList>
            <person name="Garcia R."/>
            <person name="Popoff A."/>
            <person name="Bader C.D."/>
            <person name="Loehr J."/>
            <person name="Walesch S."/>
            <person name="Walt C."/>
            <person name="Boldt J."/>
            <person name="Bunk B."/>
            <person name="Haeckl F.J.F.P.J."/>
            <person name="Gunesch A.P."/>
            <person name="Birkelbach J."/>
            <person name="Nuebel U."/>
            <person name="Pietschmann T."/>
            <person name="Bach T."/>
            <person name="Mueller R."/>
        </authorList>
    </citation>
    <scope>NUCLEOTIDE SEQUENCE [LARGE SCALE GENOMIC DNA]</scope>
    <source>
        <strain evidence="5 6">MSr12523</strain>
    </source>
</reference>
<evidence type="ECO:0000313" key="6">
    <source>
        <dbReference type="Proteomes" id="UP001379533"/>
    </source>
</evidence>
<dbReference type="GO" id="GO:0016787">
    <property type="term" value="F:hydrolase activity"/>
    <property type="evidence" value="ECO:0007669"/>
    <property type="project" value="UniProtKB-KW"/>
</dbReference>
<dbReference type="InterPro" id="IPR050955">
    <property type="entry name" value="Plant_Biomass_Hydrol_Est"/>
</dbReference>
<dbReference type="PANTHER" id="PTHR43037">
    <property type="entry name" value="UNNAMED PRODUCT-RELATED"/>
    <property type="match status" value="1"/>
</dbReference>
<evidence type="ECO:0000313" key="5">
    <source>
        <dbReference type="EMBL" id="WXA94429.1"/>
    </source>
</evidence>
<dbReference type="PANTHER" id="PTHR43037:SF5">
    <property type="entry name" value="FERULOYL ESTERASE"/>
    <property type="match status" value="1"/>
</dbReference>
<accession>A0ABZ2K8L9</accession>
<name>A0ABZ2K8L9_9BACT</name>
<sequence length="285" mass="30410">MTHRSLAAHLSLFVLPCLVAGCSAGSDAPNDTSQTALVESRCTETSTSVSCPKNTAKINLRDVHWQIPVGTAPAGGWPTVLMFQGSLFSAELTWQASKSLPFGAYYQTKLVKELLDHGFAVIAPEAHGEGLTFWDTNNPLWANNWEASGDHKLMLAIFEAIGAGKFGPLRGTHLYATGISSGGYMTSRMGIAYPSRFAALGVESGSYATCAGPICSIPRLSPSHPPALLLHGDKDGTVPLSTAKRYQERLNEAGIENKLIVHAGAGHEWIPEAPDAVVSWFLSHP</sequence>
<feature type="domain" description="Dienelactone hydrolase" evidence="4">
    <location>
        <begin position="110"/>
        <end position="270"/>
    </location>
</feature>
<evidence type="ECO:0000256" key="3">
    <source>
        <dbReference type="SAM" id="SignalP"/>
    </source>
</evidence>
<gene>
    <name evidence="5" type="ORF">LZC95_49285</name>
</gene>
<feature type="signal peptide" evidence="3">
    <location>
        <begin position="1"/>
        <end position="20"/>
    </location>
</feature>
<evidence type="ECO:0000259" key="4">
    <source>
        <dbReference type="Pfam" id="PF01738"/>
    </source>
</evidence>
<dbReference type="Pfam" id="PF01738">
    <property type="entry name" value="DLH"/>
    <property type="match status" value="1"/>
</dbReference>
<protein>
    <submittedName>
        <fullName evidence="5">Alpha/beta hydrolase</fullName>
    </submittedName>
</protein>
<evidence type="ECO:0000256" key="1">
    <source>
        <dbReference type="ARBA" id="ARBA00022729"/>
    </source>
</evidence>
<feature type="chain" id="PRO_5046685190" evidence="3">
    <location>
        <begin position="21"/>
        <end position="285"/>
    </location>
</feature>
<dbReference type="EMBL" id="CP089982">
    <property type="protein sequence ID" value="WXA94429.1"/>
    <property type="molecule type" value="Genomic_DNA"/>
</dbReference>
<organism evidence="5 6">
    <name type="scientific">Pendulispora brunnea</name>
    <dbReference type="NCBI Taxonomy" id="2905690"/>
    <lineage>
        <taxon>Bacteria</taxon>
        <taxon>Pseudomonadati</taxon>
        <taxon>Myxococcota</taxon>
        <taxon>Myxococcia</taxon>
        <taxon>Myxococcales</taxon>
        <taxon>Sorangiineae</taxon>
        <taxon>Pendulisporaceae</taxon>
        <taxon>Pendulispora</taxon>
    </lineage>
</organism>
<dbReference type="Gene3D" id="3.40.50.1820">
    <property type="entry name" value="alpha/beta hydrolase"/>
    <property type="match status" value="1"/>
</dbReference>
<proteinExistence type="predicted"/>
<dbReference type="InterPro" id="IPR029058">
    <property type="entry name" value="AB_hydrolase_fold"/>
</dbReference>
<keyword evidence="6" id="KW-1185">Reference proteome</keyword>
<dbReference type="SUPFAM" id="SSF53474">
    <property type="entry name" value="alpha/beta-Hydrolases"/>
    <property type="match status" value="1"/>
</dbReference>
<dbReference type="PROSITE" id="PS51257">
    <property type="entry name" value="PROKAR_LIPOPROTEIN"/>
    <property type="match status" value="1"/>
</dbReference>
<keyword evidence="1 3" id="KW-0732">Signal</keyword>
<dbReference type="InterPro" id="IPR002925">
    <property type="entry name" value="Dienelactn_hydro"/>
</dbReference>
<evidence type="ECO:0000256" key="2">
    <source>
        <dbReference type="ARBA" id="ARBA00022801"/>
    </source>
</evidence>
<dbReference type="Proteomes" id="UP001379533">
    <property type="component" value="Chromosome"/>
</dbReference>
<dbReference type="RefSeq" id="WP_394845035.1">
    <property type="nucleotide sequence ID" value="NZ_CP089982.1"/>
</dbReference>